<dbReference type="InterPro" id="IPR036915">
    <property type="entry name" value="Cyclin-like_sf"/>
</dbReference>
<dbReference type="PANTHER" id="PTHR10026">
    <property type="entry name" value="CYCLIN"/>
    <property type="match status" value="1"/>
</dbReference>
<feature type="compositionally biased region" description="Basic and acidic residues" evidence="2">
    <location>
        <begin position="348"/>
        <end position="359"/>
    </location>
</feature>
<dbReference type="OrthoDB" id="340962at2759"/>
<dbReference type="GO" id="GO:0016538">
    <property type="term" value="F:cyclin-dependent protein serine/threonine kinase regulator activity"/>
    <property type="evidence" value="ECO:0007669"/>
    <property type="project" value="InterPro"/>
</dbReference>
<proteinExistence type="predicted"/>
<dbReference type="InterPro" id="IPR006671">
    <property type="entry name" value="Cyclin_N"/>
</dbReference>
<accession>A0A507CK45</accession>
<dbReference type="STRING" id="1806994.A0A507CK45"/>
<dbReference type="EMBL" id="QEAO01000001">
    <property type="protein sequence ID" value="TPX38173.1"/>
    <property type="molecule type" value="Genomic_DNA"/>
</dbReference>
<evidence type="ECO:0000313" key="5">
    <source>
        <dbReference type="EMBL" id="TPX38173.1"/>
    </source>
</evidence>
<dbReference type="Proteomes" id="UP000319731">
    <property type="component" value="Unassembled WGS sequence"/>
</dbReference>
<dbReference type="InterPro" id="IPR043198">
    <property type="entry name" value="Cyclin/Ssn8"/>
</dbReference>
<dbReference type="InterPro" id="IPR031658">
    <property type="entry name" value="Cyclin_C_2"/>
</dbReference>
<reference evidence="5 6" key="1">
    <citation type="journal article" date="2019" name="Sci. Rep.">
        <title>Comparative genomics of chytrid fungi reveal insights into the obligate biotrophic and pathogenic lifestyle of Synchytrium endobioticum.</title>
        <authorList>
            <person name="van de Vossenberg B.T.L.H."/>
            <person name="Warris S."/>
            <person name="Nguyen H.D.T."/>
            <person name="van Gent-Pelzer M.P.E."/>
            <person name="Joly D.L."/>
            <person name="van de Geest H.C."/>
            <person name="Bonants P.J.M."/>
            <person name="Smith D.S."/>
            <person name="Levesque C.A."/>
            <person name="van der Lee T.A.J."/>
        </authorList>
    </citation>
    <scope>NUCLEOTIDE SEQUENCE [LARGE SCALE GENOMIC DNA]</scope>
    <source>
        <strain evidence="5 6">JEL517</strain>
    </source>
</reference>
<dbReference type="SUPFAM" id="SSF47954">
    <property type="entry name" value="Cyclin-like"/>
    <property type="match status" value="2"/>
</dbReference>
<name>A0A507CK45_9FUNG</name>
<gene>
    <name evidence="5" type="ORF">SmJEL517_g00183</name>
</gene>
<evidence type="ECO:0008006" key="7">
    <source>
        <dbReference type="Google" id="ProtNLM"/>
    </source>
</evidence>
<dbReference type="Gene3D" id="1.10.472.10">
    <property type="entry name" value="Cyclin-like"/>
    <property type="match status" value="2"/>
</dbReference>
<evidence type="ECO:0000259" key="4">
    <source>
        <dbReference type="Pfam" id="PF16899"/>
    </source>
</evidence>
<dbReference type="Pfam" id="PF16899">
    <property type="entry name" value="Cyclin_C_2"/>
    <property type="match status" value="1"/>
</dbReference>
<dbReference type="GeneID" id="42001410"/>
<sequence length="389" mass="44917">MDKQLYEQSTQYRHWRRTSSELLQIRQDTHLQAVERVTLLLKDELRHKNSISADELPSPPTSQQIHNVVKFFEHGAHNFSEHFRNLNKETNKNWSDRATAIIFLKRWALYNSLIDHDQKLLPATCLYLALKCENVPIARDEYLLALGKTAPSAEQLLDYEGRILQGIGFELSVRHPFWPLKGFYIKLHEYIQATAPAMLHSSHFGNLSKSYAEAHRLVLASSLTDLYFTHWPAQIALICLRVACKRHFLEDVMQQYMQNIELASLAIEEEERTPEQTLLQQTQKQEALLELMKDAEHQILEVEPLITPSHPKHLDAISALRKVASEANKAIRPYLSPLLDANSYSSKRVKEEAEQERERKRMKKNAGFQLKNEAFSNVFGAIDVEKGAE</sequence>
<feature type="region of interest" description="Disordered" evidence="2">
    <location>
        <begin position="345"/>
        <end position="365"/>
    </location>
</feature>
<feature type="domain" description="Cyclin N-terminal" evidence="3">
    <location>
        <begin position="98"/>
        <end position="172"/>
    </location>
</feature>
<dbReference type="RefSeq" id="XP_031027888.1">
    <property type="nucleotide sequence ID" value="XM_031166113.1"/>
</dbReference>
<dbReference type="CDD" id="cd20524">
    <property type="entry name" value="CYCLIN_CCNH_rpt1"/>
    <property type="match status" value="1"/>
</dbReference>
<organism evidence="5 6">
    <name type="scientific">Synchytrium microbalum</name>
    <dbReference type="NCBI Taxonomy" id="1806994"/>
    <lineage>
        <taxon>Eukaryota</taxon>
        <taxon>Fungi</taxon>
        <taxon>Fungi incertae sedis</taxon>
        <taxon>Chytridiomycota</taxon>
        <taxon>Chytridiomycota incertae sedis</taxon>
        <taxon>Chytridiomycetes</taxon>
        <taxon>Synchytriales</taxon>
        <taxon>Synchytriaceae</taxon>
        <taxon>Synchytrium</taxon>
    </lineage>
</organism>
<evidence type="ECO:0000256" key="1">
    <source>
        <dbReference type="ARBA" id="ARBA00023127"/>
    </source>
</evidence>
<evidence type="ECO:0000259" key="3">
    <source>
        <dbReference type="Pfam" id="PF00134"/>
    </source>
</evidence>
<keyword evidence="1" id="KW-0195">Cyclin</keyword>
<feature type="domain" description="Cyclin C-terminal" evidence="4">
    <location>
        <begin position="175"/>
        <end position="290"/>
    </location>
</feature>
<comment type="caution">
    <text evidence="5">The sequence shown here is derived from an EMBL/GenBank/DDBJ whole genome shotgun (WGS) entry which is preliminary data.</text>
</comment>
<protein>
    <recommendedName>
        <fullName evidence="7">Cyclin-like domain-containing protein</fullName>
    </recommendedName>
</protein>
<keyword evidence="6" id="KW-1185">Reference proteome</keyword>
<evidence type="ECO:0000313" key="6">
    <source>
        <dbReference type="Proteomes" id="UP000319731"/>
    </source>
</evidence>
<evidence type="ECO:0000256" key="2">
    <source>
        <dbReference type="SAM" id="MobiDB-lite"/>
    </source>
</evidence>
<dbReference type="GO" id="GO:0006357">
    <property type="term" value="P:regulation of transcription by RNA polymerase II"/>
    <property type="evidence" value="ECO:0007669"/>
    <property type="project" value="InterPro"/>
</dbReference>
<dbReference type="Pfam" id="PF00134">
    <property type="entry name" value="Cyclin_N"/>
    <property type="match status" value="1"/>
</dbReference>
<dbReference type="AlphaFoldDB" id="A0A507CK45"/>